<feature type="region of interest" description="Disordered" evidence="1">
    <location>
        <begin position="49"/>
        <end position="121"/>
    </location>
</feature>
<reference evidence="2 3" key="1">
    <citation type="submission" date="2019-01" db="EMBL/GenBank/DDBJ databases">
        <title>Draft Genome and Complete Hox-Cluster Characterization of the Sterlet Sturgeon (Acipenser ruthenus).</title>
        <authorList>
            <person name="Wei Q."/>
        </authorList>
    </citation>
    <scope>NUCLEOTIDE SEQUENCE [LARGE SCALE GENOMIC DNA]</scope>
    <source>
        <strain evidence="2">WHYD16114868_AA</strain>
        <tissue evidence="2">Blood</tissue>
    </source>
</reference>
<keyword evidence="3" id="KW-1185">Reference proteome</keyword>
<evidence type="ECO:0000313" key="2">
    <source>
        <dbReference type="EMBL" id="RXM99559.1"/>
    </source>
</evidence>
<gene>
    <name evidence="2" type="ORF">EOD39_11234</name>
</gene>
<proteinExistence type="predicted"/>
<dbReference type="EMBL" id="SCEB01000348">
    <property type="protein sequence ID" value="RXM99559.1"/>
    <property type="molecule type" value="Genomic_DNA"/>
</dbReference>
<dbReference type="AlphaFoldDB" id="A0A662YSM7"/>
<dbReference type="Proteomes" id="UP000289886">
    <property type="component" value="Unassembled WGS sequence"/>
</dbReference>
<feature type="compositionally biased region" description="Polar residues" evidence="1">
    <location>
        <begin position="110"/>
        <end position="121"/>
    </location>
</feature>
<accession>A0A662YSM7</accession>
<organism evidence="2 3">
    <name type="scientific">Acipenser ruthenus</name>
    <name type="common">Sterlet sturgeon</name>
    <dbReference type="NCBI Taxonomy" id="7906"/>
    <lineage>
        <taxon>Eukaryota</taxon>
        <taxon>Metazoa</taxon>
        <taxon>Chordata</taxon>
        <taxon>Craniata</taxon>
        <taxon>Vertebrata</taxon>
        <taxon>Euteleostomi</taxon>
        <taxon>Actinopterygii</taxon>
        <taxon>Chondrostei</taxon>
        <taxon>Acipenseriformes</taxon>
        <taxon>Acipenseridae</taxon>
        <taxon>Acipenser</taxon>
    </lineage>
</organism>
<name>A0A662YSM7_ACIRT</name>
<sequence length="121" mass="13073">MESWNEQRACMQHEYQREECPYQDPGFMEAYGKGEVGDATDWVHLVAQQPLPSPLPEREQPPAQKRKKGRWPVPEASEGGAAGLRAQEGGVVSSCTSGGASIATARVPQTLASYTSGEQLG</sequence>
<protein>
    <submittedName>
        <fullName evidence="2">Uncharacterized protein</fullName>
    </submittedName>
</protein>
<comment type="caution">
    <text evidence="2">The sequence shown here is derived from an EMBL/GenBank/DDBJ whole genome shotgun (WGS) entry which is preliminary data.</text>
</comment>
<evidence type="ECO:0000313" key="3">
    <source>
        <dbReference type="Proteomes" id="UP000289886"/>
    </source>
</evidence>
<evidence type="ECO:0000256" key="1">
    <source>
        <dbReference type="SAM" id="MobiDB-lite"/>
    </source>
</evidence>